<keyword evidence="2" id="KW-1185">Reference proteome</keyword>
<proteinExistence type="predicted"/>
<organism evidence="1 2">
    <name type="scientific">Malus domestica</name>
    <name type="common">Apple</name>
    <name type="synonym">Pyrus malus</name>
    <dbReference type="NCBI Taxonomy" id="3750"/>
    <lineage>
        <taxon>Eukaryota</taxon>
        <taxon>Viridiplantae</taxon>
        <taxon>Streptophyta</taxon>
        <taxon>Embryophyta</taxon>
        <taxon>Tracheophyta</taxon>
        <taxon>Spermatophyta</taxon>
        <taxon>Magnoliopsida</taxon>
        <taxon>eudicotyledons</taxon>
        <taxon>Gunneridae</taxon>
        <taxon>Pentapetalae</taxon>
        <taxon>rosids</taxon>
        <taxon>fabids</taxon>
        <taxon>Rosales</taxon>
        <taxon>Rosaceae</taxon>
        <taxon>Amygdaloideae</taxon>
        <taxon>Maleae</taxon>
        <taxon>Malus</taxon>
    </lineage>
</organism>
<dbReference type="AlphaFoldDB" id="A0A498KT86"/>
<dbReference type="EMBL" id="RDQH01000297">
    <property type="protein sequence ID" value="RXI09594.1"/>
    <property type="molecule type" value="Genomic_DNA"/>
</dbReference>
<sequence>MTFLYDTVGLMFRVGSLSSPVLALQHVILPHRPSERGGVLYILIEGATDGSIAFWDLTIEAFSFHATCIST</sequence>
<evidence type="ECO:0000313" key="2">
    <source>
        <dbReference type="Proteomes" id="UP000290289"/>
    </source>
</evidence>
<dbReference type="Proteomes" id="UP000290289">
    <property type="component" value="Unassembled WGS sequence"/>
</dbReference>
<accession>A0A498KT86</accession>
<protein>
    <submittedName>
        <fullName evidence="1">Uncharacterized protein</fullName>
    </submittedName>
</protein>
<name>A0A498KT86_MALDO</name>
<reference evidence="1 2" key="1">
    <citation type="submission" date="2018-10" db="EMBL/GenBank/DDBJ databases">
        <title>A high-quality apple genome assembly.</title>
        <authorList>
            <person name="Hu J."/>
        </authorList>
    </citation>
    <scope>NUCLEOTIDE SEQUENCE [LARGE SCALE GENOMIC DNA]</scope>
    <source>
        <strain evidence="2">cv. HFTH1</strain>
        <tissue evidence="1">Young leaf</tissue>
    </source>
</reference>
<evidence type="ECO:0000313" key="1">
    <source>
        <dbReference type="EMBL" id="RXI09594.1"/>
    </source>
</evidence>
<comment type="caution">
    <text evidence="1">The sequence shown here is derived from an EMBL/GenBank/DDBJ whole genome shotgun (WGS) entry which is preliminary data.</text>
</comment>
<gene>
    <name evidence="1" type="ORF">DVH24_036058</name>
</gene>
<dbReference type="STRING" id="3750.A0A498KT86"/>